<evidence type="ECO:0000259" key="1">
    <source>
        <dbReference type="Pfam" id="PF21882"/>
    </source>
</evidence>
<dbReference type="OrthoDB" id="6174642at2"/>
<feature type="domain" description="Putative tail fiber protein gp53-like C-terminal" evidence="1">
    <location>
        <begin position="276"/>
        <end position="362"/>
    </location>
</feature>
<evidence type="ECO:0000313" key="3">
    <source>
        <dbReference type="Proteomes" id="UP000469430"/>
    </source>
</evidence>
<dbReference type="InterPro" id="IPR054075">
    <property type="entry name" value="Gp53-like_C"/>
</dbReference>
<dbReference type="Gene3D" id="2.60.40.3940">
    <property type="match status" value="1"/>
</dbReference>
<keyword evidence="3" id="KW-1185">Reference proteome</keyword>
<name>A0A6I4U0R4_9SPHN</name>
<accession>A0A6I4U0R4</accession>
<organism evidence="2 3">
    <name type="scientific">Croceibacterium xixiisoli</name>
    <dbReference type="NCBI Taxonomy" id="1476466"/>
    <lineage>
        <taxon>Bacteria</taxon>
        <taxon>Pseudomonadati</taxon>
        <taxon>Pseudomonadota</taxon>
        <taxon>Alphaproteobacteria</taxon>
        <taxon>Sphingomonadales</taxon>
        <taxon>Erythrobacteraceae</taxon>
        <taxon>Croceibacterium</taxon>
    </lineage>
</organism>
<evidence type="ECO:0000313" key="2">
    <source>
        <dbReference type="EMBL" id="MXP00459.1"/>
    </source>
</evidence>
<protein>
    <recommendedName>
        <fullName evidence="1">Putative tail fiber protein gp53-like C-terminal domain-containing protein</fullName>
    </recommendedName>
</protein>
<dbReference type="RefSeq" id="WP_161392163.1">
    <property type="nucleotide sequence ID" value="NZ_JBHSCP010000002.1"/>
</dbReference>
<gene>
    <name evidence="2" type="ORF">GRI97_15820</name>
</gene>
<dbReference type="AlphaFoldDB" id="A0A6I4U0R4"/>
<dbReference type="Pfam" id="PF21882">
    <property type="entry name" value="Gp53-like_C"/>
    <property type="match status" value="1"/>
</dbReference>
<proteinExistence type="predicted"/>
<reference evidence="2 3" key="1">
    <citation type="submission" date="2019-12" db="EMBL/GenBank/DDBJ databases">
        <title>Genomic-based taxomic classification of the family Erythrobacteraceae.</title>
        <authorList>
            <person name="Xu L."/>
        </authorList>
    </citation>
    <scope>NUCLEOTIDE SEQUENCE [LARGE SCALE GENOMIC DNA]</scope>
    <source>
        <strain evidence="2 3">S36</strain>
    </source>
</reference>
<dbReference type="EMBL" id="WTYJ01000003">
    <property type="protein sequence ID" value="MXP00459.1"/>
    <property type="molecule type" value="Genomic_DNA"/>
</dbReference>
<dbReference type="Proteomes" id="UP000469430">
    <property type="component" value="Unassembled WGS sequence"/>
</dbReference>
<comment type="caution">
    <text evidence="2">The sequence shown here is derived from an EMBL/GenBank/DDBJ whole genome shotgun (WGS) entry which is preliminary data.</text>
</comment>
<sequence>MALALKITRAGRDALINAEDGTTEPIQIVAVGLSSVPFVMAPTIEALPGEIKRLNSIAGQAIDPFTIHMSAQDSSPDVYDLTGIGFYLADGTLFAVYSQDEPIFRKVSIAVFLMAFDVRFESEIAGAIEMGDATFLYPPATEFVQGVAYIATQAQVDAGEEERAIVTPRTMAVRLAALVAGINGQIANFTAAIDDTIAGFIASVNASLAAIRARTITGSGLATGGGDLTANRIIHVPAAGGADIDAGTAADLAVTPASLRATSRSMGSTGWIRNADGTIEMWGRVTPSYTSEGDFAVAFPTSFPTACDSVMLCDLISSASTGVDAWTQLINNSITQSGFRAQVQGGWGAWAVPVGIAWRAKGR</sequence>